<dbReference type="InterPro" id="IPR050259">
    <property type="entry name" value="SDR"/>
</dbReference>
<accession>A0A1I2FAW9</accession>
<reference evidence="3 4" key="1">
    <citation type="submission" date="2016-10" db="EMBL/GenBank/DDBJ databases">
        <authorList>
            <person name="de Groot N.N."/>
        </authorList>
    </citation>
    <scope>NUCLEOTIDE SEQUENCE [LARGE SCALE GENOMIC DNA]</scope>
    <source>
        <strain evidence="3 4">DSM 23995</strain>
    </source>
</reference>
<dbReference type="AlphaFoldDB" id="A0A1I2FAW9"/>
<dbReference type="PANTHER" id="PTHR42879">
    <property type="entry name" value="3-OXOACYL-(ACYL-CARRIER-PROTEIN) REDUCTASE"/>
    <property type="match status" value="1"/>
</dbReference>
<evidence type="ECO:0000313" key="3">
    <source>
        <dbReference type="EMBL" id="SFF01898.1"/>
    </source>
</evidence>
<dbReference type="InterPro" id="IPR036291">
    <property type="entry name" value="NAD(P)-bd_dom_sf"/>
</dbReference>
<dbReference type="EMBL" id="FONT01000010">
    <property type="protein sequence ID" value="SFF01898.1"/>
    <property type="molecule type" value="Genomic_DNA"/>
</dbReference>
<dbReference type="SUPFAM" id="SSF51735">
    <property type="entry name" value="NAD(P)-binding Rossmann-fold domains"/>
    <property type="match status" value="1"/>
</dbReference>
<dbReference type="InterPro" id="IPR002347">
    <property type="entry name" value="SDR_fam"/>
</dbReference>
<dbReference type="PRINTS" id="PR00080">
    <property type="entry name" value="SDRFAMILY"/>
</dbReference>
<dbReference type="GO" id="GO:0008206">
    <property type="term" value="P:bile acid metabolic process"/>
    <property type="evidence" value="ECO:0007669"/>
    <property type="project" value="UniProtKB-ARBA"/>
</dbReference>
<proteinExistence type="inferred from homology"/>
<comment type="similarity">
    <text evidence="1">Belongs to the short-chain dehydrogenases/reductases (SDR) family.</text>
</comment>
<dbReference type="Proteomes" id="UP000199516">
    <property type="component" value="Unassembled WGS sequence"/>
</dbReference>
<dbReference type="PROSITE" id="PS00061">
    <property type="entry name" value="ADH_SHORT"/>
    <property type="match status" value="1"/>
</dbReference>
<gene>
    <name evidence="3" type="ORF">SAMN05192532_11014</name>
</gene>
<organism evidence="3 4">
    <name type="scientific">Alteribacillus iranensis</name>
    <dbReference type="NCBI Taxonomy" id="930128"/>
    <lineage>
        <taxon>Bacteria</taxon>
        <taxon>Bacillati</taxon>
        <taxon>Bacillota</taxon>
        <taxon>Bacilli</taxon>
        <taxon>Bacillales</taxon>
        <taxon>Bacillaceae</taxon>
        <taxon>Alteribacillus</taxon>
    </lineage>
</organism>
<sequence>MKLDLNLNGKNVLVTGGSRGIGKGVAEKFMEEGANVTVIGRTSSSLEAIKNERKDVKTIQANLIDLQERERAFQRFLEENSYIDILINNVGGSNGSTIEDTTMSEFEEAMQLNYYSAVHFSKLALPLMKKRQHGSIVNISSIYGRESGGKATYNNSKAAMISFTKALADEAMPYGVRVNSVAPGAILHPDGNWQKRLDAEPERINAFVKREIPGGRFGTIEEVANVVVFLSSDKAYWVSGASLNVDGGQSKMNM</sequence>
<dbReference type="Pfam" id="PF13561">
    <property type="entry name" value="adh_short_C2"/>
    <property type="match status" value="1"/>
</dbReference>
<keyword evidence="4" id="KW-1185">Reference proteome</keyword>
<dbReference type="PRINTS" id="PR00081">
    <property type="entry name" value="GDHRDH"/>
</dbReference>
<dbReference type="FunFam" id="3.40.50.720:FF:000084">
    <property type="entry name" value="Short-chain dehydrogenase reductase"/>
    <property type="match status" value="1"/>
</dbReference>
<dbReference type="Gene3D" id="3.40.50.720">
    <property type="entry name" value="NAD(P)-binding Rossmann-like Domain"/>
    <property type="match status" value="1"/>
</dbReference>
<dbReference type="PANTHER" id="PTHR42879:SF2">
    <property type="entry name" value="3-OXOACYL-[ACYL-CARRIER-PROTEIN] REDUCTASE FABG"/>
    <property type="match status" value="1"/>
</dbReference>
<dbReference type="InterPro" id="IPR020904">
    <property type="entry name" value="Sc_DH/Rdtase_CS"/>
</dbReference>
<dbReference type="STRING" id="930128.SAMN05192532_11014"/>
<dbReference type="GO" id="GO:0016491">
    <property type="term" value="F:oxidoreductase activity"/>
    <property type="evidence" value="ECO:0007669"/>
    <property type="project" value="UniProtKB-KW"/>
</dbReference>
<dbReference type="CDD" id="cd05233">
    <property type="entry name" value="SDR_c"/>
    <property type="match status" value="1"/>
</dbReference>
<evidence type="ECO:0000256" key="2">
    <source>
        <dbReference type="ARBA" id="ARBA00023002"/>
    </source>
</evidence>
<evidence type="ECO:0000256" key="1">
    <source>
        <dbReference type="ARBA" id="ARBA00006484"/>
    </source>
</evidence>
<name>A0A1I2FAW9_9BACI</name>
<evidence type="ECO:0000313" key="4">
    <source>
        <dbReference type="Proteomes" id="UP000199516"/>
    </source>
</evidence>
<protein>
    <submittedName>
        <fullName evidence="3">3-oxoacyl-[acyl-carrier protein] reductase</fullName>
    </submittedName>
</protein>
<keyword evidence="2" id="KW-0560">Oxidoreductase</keyword>